<sequence length="154" mass="17170">MTPLDETDKRLLAILQAEGRLPIQELAARAGLSTSPCWRRVRKLEESGVIRGYAALVDARAVGLLTRAYVHVSLVDHSEETIRRFDAFVAQEPQIVECASVTGADDYLLKVVARDPEALEHFLMHRILRLGIVRASTTHFVLGQKKETTVLPLD</sequence>
<evidence type="ECO:0000313" key="5">
    <source>
        <dbReference type="EMBL" id="GGD32428.1"/>
    </source>
</evidence>
<dbReference type="EMBL" id="BMGI01000002">
    <property type="protein sequence ID" value="GGD32428.1"/>
    <property type="molecule type" value="Genomic_DNA"/>
</dbReference>
<protein>
    <submittedName>
        <fullName evidence="5">AsnC family transcriptional regulator</fullName>
    </submittedName>
</protein>
<keyword evidence="2" id="KW-0238">DNA-binding</keyword>
<dbReference type="PROSITE" id="PS50956">
    <property type="entry name" value="HTH_ASNC_2"/>
    <property type="match status" value="1"/>
</dbReference>
<reference evidence="6" key="1">
    <citation type="journal article" date="2019" name="Int. J. Syst. Evol. Microbiol.">
        <title>The Global Catalogue of Microorganisms (GCM) 10K type strain sequencing project: providing services to taxonomists for standard genome sequencing and annotation.</title>
        <authorList>
            <consortium name="The Broad Institute Genomics Platform"/>
            <consortium name="The Broad Institute Genome Sequencing Center for Infectious Disease"/>
            <person name="Wu L."/>
            <person name="Ma J."/>
        </authorList>
    </citation>
    <scope>NUCLEOTIDE SEQUENCE [LARGE SCALE GENOMIC DNA]</scope>
    <source>
        <strain evidence="6">CGMCC 1.12922</strain>
    </source>
</reference>
<dbReference type="Pfam" id="PF13412">
    <property type="entry name" value="HTH_24"/>
    <property type="match status" value="1"/>
</dbReference>
<dbReference type="RefSeq" id="WP_188527074.1">
    <property type="nucleotide sequence ID" value="NZ_BMGI01000002.1"/>
</dbReference>
<dbReference type="PANTHER" id="PTHR30154">
    <property type="entry name" value="LEUCINE-RESPONSIVE REGULATORY PROTEIN"/>
    <property type="match status" value="1"/>
</dbReference>
<dbReference type="Pfam" id="PF01037">
    <property type="entry name" value="AsnC_trans_reg"/>
    <property type="match status" value="1"/>
</dbReference>
<dbReference type="InterPro" id="IPR019888">
    <property type="entry name" value="Tscrpt_reg_AsnC-like"/>
</dbReference>
<dbReference type="CDD" id="cd00090">
    <property type="entry name" value="HTH_ARSR"/>
    <property type="match status" value="1"/>
</dbReference>
<name>A0ABQ1QMK3_9RHOB</name>
<keyword evidence="1" id="KW-0805">Transcription regulation</keyword>
<dbReference type="Proteomes" id="UP000617355">
    <property type="component" value="Unassembled WGS sequence"/>
</dbReference>
<accession>A0ABQ1QMK3</accession>
<dbReference type="SUPFAM" id="SSF54909">
    <property type="entry name" value="Dimeric alpha+beta barrel"/>
    <property type="match status" value="1"/>
</dbReference>
<organism evidence="5 6">
    <name type="scientific">Sinisalibacter lacisalsi</name>
    <dbReference type="NCBI Taxonomy" id="1526570"/>
    <lineage>
        <taxon>Bacteria</taxon>
        <taxon>Pseudomonadati</taxon>
        <taxon>Pseudomonadota</taxon>
        <taxon>Alphaproteobacteria</taxon>
        <taxon>Rhodobacterales</taxon>
        <taxon>Roseobacteraceae</taxon>
        <taxon>Sinisalibacter</taxon>
    </lineage>
</organism>
<evidence type="ECO:0000313" key="6">
    <source>
        <dbReference type="Proteomes" id="UP000617355"/>
    </source>
</evidence>
<dbReference type="SUPFAM" id="SSF46785">
    <property type="entry name" value="Winged helix' DNA-binding domain"/>
    <property type="match status" value="1"/>
</dbReference>
<dbReference type="SMART" id="SM00344">
    <property type="entry name" value="HTH_ASNC"/>
    <property type="match status" value="1"/>
</dbReference>
<gene>
    <name evidence="5" type="ORF">GCM10011358_15660</name>
</gene>
<keyword evidence="3" id="KW-0804">Transcription</keyword>
<dbReference type="InterPro" id="IPR019887">
    <property type="entry name" value="Tscrpt_reg_AsnC/Lrp_C"/>
</dbReference>
<evidence type="ECO:0000256" key="2">
    <source>
        <dbReference type="ARBA" id="ARBA00023125"/>
    </source>
</evidence>
<dbReference type="PANTHER" id="PTHR30154:SF34">
    <property type="entry name" value="TRANSCRIPTIONAL REGULATOR AZLB"/>
    <property type="match status" value="1"/>
</dbReference>
<dbReference type="PRINTS" id="PR00033">
    <property type="entry name" value="HTHASNC"/>
</dbReference>
<dbReference type="Gene3D" id="1.10.10.10">
    <property type="entry name" value="Winged helix-like DNA-binding domain superfamily/Winged helix DNA-binding domain"/>
    <property type="match status" value="1"/>
</dbReference>
<keyword evidence="6" id="KW-1185">Reference proteome</keyword>
<feature type="domain" description="HTH asnC-type" evidence="4">
    <location>
        <begin position="4"/>
        <end position="65"/>
    </location>
</feature>
<evidence type="ECO:0000256" key="3">
    <source>
        <dbReference type="ARBA" id="ARBA00023163"/>
    </source>
</evidence>
<dbReference type="InterPro" id="IPR011008">
    <property type="entry name" value="Dimeric_a/b-barrel"/>
</dbReference>
<comment type="caution">
    <text evidence="5">The sequence shown here is derived from an EMBL/GenBank/DDBJ whole genome shotgun (WGS) entry which is preliminary data.</text>
</comment>
<dbReference type="Gene3D" id="3.30.70.920">
    <property type="match status" value="1"/>
</dbReference>
<dbReference type="InterPro" id="IPR036390">
    <property type="entry name" value="WH_DNA-bd_sf"/>
</dbReference>
<proteinExistence type="predicted"/>
<dbReference type="InterPro" id="IPR000485">
    <property type="entry name" value="AsnC-type_HTH_dom"/>
</dbReference>
<dbReference type="InterPro" id="IPR011991">
    <property type="entry name" value="ArsR-like_HTH"/>
</dbReference>
<evidence type="ECO:0000259" key="4">
    <source>
        <dbReference type="PROSITE" id="PS50956"/>
    </source>
</evidence>
<evidence type="ECO:0000256" key="1">
    <source>
        <dbReference type="ARBA" id="ARBA00023015"/>
    </source>
</evidence>
<dbReference type="InterPro" id="IPR036388">
    <property type="entry name" value="WH-like_DNA-bd_sf"/>
</dbReference>